<comment type="function">
    <text evidence="4">Regulatory protein of the TOL plasmid xyl operons. XylS activates the xylXYZLTEGFJQKIH operon required for the degradation of toluene, m-xylene and p-xylene.</text>
</comment>
<dbReference type="STRING" id="430453.SAMN04487962_12920"/>
<evidence type="ECO:0000256" key="3">
    <source>
        <dbReference type="ARBA" id="ARBA00023163"/>
    </source>
</evidence>
<reference evidence="7" key="1">
    <citation type="submission" date="2016-10" db="EMBL/GenBank/DDBJ databases">
        <authorList>
            <person name="Varghese N."/>
            <person name="Submissions S."/>
        </authorList>
    </citation>
    <scope>NUCLEOTIDE SEQUENCE [LARGE SCALE GENOMIC DNA]</scope>
    <source>
        <strain evidence="7">CGMCC 1.6489</strain>
    </source>
</reference>
<name>A0A1I0HI61_9GAMM</name>
<keyword evidence="3" id="KW-0804">Transcription</keyword>
<evidence type="ECO:0000256" key="4">
    <source>
        <dbReference type="ARBA" id="ARBA00037345"/>
    </source>
</evidence>
<dbReference type="InterPro" id="IPR018060">
    <property type="entry name" value="HTH_AraC"/>
</dbReference>
<keyword evidence="1" id="KW-0805">Transcription regulation</keyword>
<keyword evidence="2 6" id="KW-0238">DNA-binding</keyword>
<dbReference type="PANTHER" id="PTHR46796">
    <property type="entry name" value="HTH-TYPE TRANSCRIPTIONAL ACTIVATOR RHAS-RELATED"/>
    <property type="match status" value="1"/>
</dbReference>
<dbReference type="GO" id="GO:0043565">
    <property type="term" value="F:sequence-specific DNA binding"/>
    <property type="evidence" value="ECO:0007669"/>
    <property type="project" value="InterPro"/>
</dbReference>
<feature type="domain" description="HTH araC/xylS-type" evidence="5">
    <location>
        <begin position="206"/>
        <end position="307"/>
    </location>
</feature>
<dbReference type="Gene3D" id="1.10.10.60">
    <property type="entry name" value="Homeodomain-like"/>
    <property type="match status" value="1"/>
</dbReference>
<sequence length="335" mass="36490">MVVGNLQYPGLGHYLRLVSATPQEWLAGMAYFAGGRQLTLCVRPQGFNGAISWLARPGVSIGVIGTGVGTTLRGTNTADPAVIGVLTGSLSLTSANGYVEATAASGFLLPPHARVEFNGSPGLTLAVARLHGRGGASWGDEARPISQSLVAQIIGYLQRAYFFRSYHHAVAETDHLGNVLWHCLHDPRAELPVTPSVMPGFDQRVTRMIELIASSTEREFDIGRVSAMAGVSTRNLYYLMKKHTGMSPYQFFVSRRLVRVRRALLDCQCDVPTVSWHALSEGFSHLGRFSALYRNHFGEYPRQTLEWRSDAQARAAAIQPADCSATPRMLCLTTG</sequence>
<evidence type="ECO:0000313" key="6">
    <source>
        <dbReference type="EMBL" id="SET83498.1"/>
    </source>
</evidence>
<accession>A0A1I0HI61</accession>
<gene>
    <name evidence="6" type="ORF">SAMN04487962_12920</name>
</gene>
<dbReference type="SMART" id="SM00342">
    <property type="entry name" value="HTH_ARAC"/>
    <property type="match status" value="1"/>
</dbReference>
<evidence type="ECO:0000256" key="1">
    <source>
        <dbReference type="ARBA" id="ARBA00023015"/>
    </source>
</evidence>
<keyword evidence="7" id="KW-1185">Reference proteome</keyword>
<dbReference type="InterPro" id="IPR009057">
    <property type="entry name" value="Homeodomain-like_sf"/>
</dbReference>
<evidence type="ECO:0000259" key="5">
    <source>
        <dbReference type="PROSITE" id="PS01124"/>
    </source>
</evidence>
<organism evidence="6 7">
    <name type="scientific">Marinobacter segnicrescens</name>
    <dbReference type="NCBI Taxonomy" id="430453"/>
    <lineage>
        <taxon>Bacteria</taxon>
        <taxon>Pseudomonadati</taxon>
        <taxon>Pseudomonadota</taxon>
        <taxon>Gammaproteobacteria</taxon>
        <taxon>Pseudomonadales</taxon>
        <taxon>Marinobacteraceae</taxon>
        <taxon>Marinobacter</taxon>
    </lineage>
</organism>
<dbReference type="InterPro" id="IPR050204">
    <property type="entry name" value="AraC_XylS_family_regulators"/>
</dbReference>
<evidence type="ECO:0000313" key="7">
    <source>
        <dbReference type="Proteomes" id="UP000198762"/>
    </source>
</evidence>
<dbReference type="SUPFAM" id="SSF46689">
    <property type="entry name" value="Homeodomain-like"/>
    <property type="match status" value="1"/>
</dbReference>
<dbReference type="GO" id="GO:0003700">
    <property type="term" value="F:DNA-binding transcription factor activity"/>
    <property type="evidence" value="ECO:0007669"/>
    <property type="project" value="InterPro"/>
</dbReference>
<dbReference type="EMBL" id="FOHZ01000029">
    <property type="protein sequence ID" value="SET83498.1"/>
    <property type="molecule type" value="Genomic_DNA"/>
</dbReference>
<dbReference type="Pfam" id="PF12833">
    <property type="entry name" value="HTH_18"/>
    <property type="match status" value="1"/>
</dbReference>
<protein>
    <submittedName>
        <fullName evidence="6">AraC-type DNA-binding protein</fullName>
    </submittedName>
</protein>
<proteinExistence type="predicted"/>
<dbReference type="Proteomes" id="UP000198762">
    <property type="component" value="Unassembled WGS sequence"/>
</dbReference>
<evidence type="ECO:0000256" key="2">
    <source>
        <dbReference type="ARBA" id="ARBA00023125"/>
    </source>
</evidence>
<dbReference type="AlphaFoldDB" id="A0A1I0HI61"/>
<dbReference type="PROSITE" id="PS01124">
    <property type="entry name" value="HTH_ARAC_FAMILY_2"/>
    <property type="match status" value="1"/>
</dbReference>
<dbReference type="PANTHER" id="PTHR46796:SF12">
    <property type="entry name" value="HTH-TYPE DNA-BINDING TRANSCRIPTIONAL ACTIVATOR EUTR"/>
    <property type="match status" value="1"/>
</dbReference>